<evidence type="ECO:0000256" key="1">
    <source>
        <dbReference type="ARBA" id="ARBA00022723"/>
    </source>
</evidence>
<dbReference type="InterPro" id="IPR009056">
    <property type="entry name" value="Cyt_c-like_dom"/>
</dbReference>
<evidence type="ECO:0000256" key="2">
    <source>
        <dbReference type="ARBA" id="ARBA00022729"/>
    </source>
</evidence>
<dbReference type="GO" id="GO:0009055">
    <property type="term" value="F:electron transfer activity"/>
    <property type="evidence" value="ECO:0007669"/>
    <property type="project" value="InterPro"/>
</dbReference>
<dbReference type="RefSeq" id="WP_125030742.1">
    <property type="nucleotide sequence ID" value="NZ_JAPXVP010000001.1"/>
</dbReference>
<evidence type="ECO:0000256" key="3">
    <source>
        <dbReference type="ARBA" id="ARBA00023004"/>
    </source>
</evidence>
<organism evidence="6 7">
    <name type="scientific">Ancylomarina euxinus</name>
    <dbReference type="NCBI Taxonomy" id="2283627"/>
    <lineage>
        <taxon>Bacteria</taxon>
        <taxon>Pseudomonadati</taxon>
        <taxon>Bacteroidota</taxon>
        <taxon>Bacteroidia</taxon>
        <taxon>Marinilabiliales</taxon>
        <taxon>Marinifilaceae</taxon>
        <taxon>Ancylomarina</taxon>
    </lineage>
</organism>
<dbReference type="GO" id="GO:0020037">
    <property type="term" value="F:heme binding"/>
    <property type="evidence" value="ECO:0007669"/>
    <property type="project" value="InterPro"/>
</dbReference>
<dbReference type="Pfam" id="PF13205">
    <property type="entry name" value="Big_5"/>
    <property type="match status" value="2"/>
</dbReference>
<dbReference type="InterPro" id="IPR014755">
    <property type="entry name" value="Cu-Rt/internalin_Ig-like"/>
</dbReference>
<dbReference type="Gene3D" id="2.60.40.3710">
    <property type="match status" value="1"/>
</dbReference>
<keyword evidence="1 4" id="KW-0479">Metal-binding</keyword>
<name>A0A425Y1K5_9BACT</name>
<gene>
    <name evidence="6" type="ORF">DWB61_09940</name>
</gene>
<keyword evidence="2" id="KW-0732">Signal</keyword>
<dbReference type="EMBL" id="QQWG01000008">
    <property type="protein sequence ID" value="RRG21590.1"/>
    <property type="molecule type" value="Genomic_DNA"/>
</dbReference>
<dbReference type="InterPro" id="IPR032812">
    <property type="entry name" value="SbsA_Ig"/>
</dbReference>
<dbReference type="Proteomes" id="UP000285794">
    <property type="component" value="Unassembled WGS sequence"/>
</dbReference>
<dbReference type="Gene3D" id="2.60.40.1220">
    <property type="match status" value="1"/>
</dbReference>
<comment type="caution">
    <text evidence="6">The sequence shown here is derived from an EMBL/GenBank/DDBJ whole genome shotgun (WGS) entry which is preliminary data.</text>
</comment>
<dbReference type="PROSITE" id="PS51257">
    <property type="entry name" value="PROKAR_LIPOPROTEIN"/>
    <property type="match status" value="1"/>
</dbReference>
<evidence type="ECO:0000259" key="5">
    <source>
        <dbReference type="PROSITE" id="PS51007"/>
    </source>
</evidence>
<evidence type="ECO:0000256" key="4">
    <source>
        <dbReference type="PROSITE-ProRule" id="PRU00433"/>
    </source>
</evidence>
<dbReference type="OrthoDB" id="1524994at2"/>
<proteinExistence type="predicted"/>
<reference evidence="6 7" key="1">
    <citation type="submission" date="2018-07" db="EMBL/GenBank/DDBJ databases">
        <title>Draft genome sequence of Ancylomarina sp. M1P.</title>
        <authorList>
            <person name="Yadav S."/>
            <person name="Villanueva L."/>
            <person name="Damste J.S.S."/>
        </authorList>
    </citation>
    <scope>NUCLEOTIDE SEQUENCE [LARGE SCALE GENOMIC DNA]</scope>
    <source>
        <strain evidence="6 7">M1P</strain>
    </source>
</reference>
<accession>A0A425Y1K5</accession>
<evidence type="ECO:0000313" key="6">
    <source>
        <dbReference type="EMBL" id="RRG21590.1"/>
    </source>
</evidence>
<sequence length="337" mass="36903">MSDIYHKSLNKGIQIFKSLSKLFVMAILLLVFGCQKEEDTSAPFSVVSTNITDGAAQVDVFSEITVLFSEDIDASSVDENSFVVNKGQYSVYGKLTCSGSTAIFKPAKQLADEKQYNCTLTVAVKSKSGQSIAQDYHWSFTSGVEPDLIAPTVNENIPADSEIWVFTDSKIQVSFDEAMDAESITSSSFVVKNGDTEVAGSLTYADKTVIFTPDAELNTGLVYTCIVTSDVKDLAGNALAEDFEWRFTTIPGELKFSEMIQPIFTDQSCISCHGGTQNPDLREAYAYASLVDGNYVNIASPNDSRIIKQLKGRHAGFITQKEENLILEWIKQGAKDN</sequence>
<dbReference type="PROSITE" id="PS51007">
    <property type="entry name" value="CYTC"/>
    <property type="match status" value="1"/>
</dbReference>
<protein>
    <recommendedName>
        <fullName evidence="5">Cytochrome c domain-containing protein</fullName>
    </recommendedName>
</protein>
<feature type="domain" description="Cytochrome c" evidence="5">
    <location>
        <begin position="247"/>
        <end position="334"/>
    </location>
</feature>
<evidence type="ECO:0000313" key="7">
    <source>
        <dbReference type="Proteomes" id="UP000285794"/>
    </source>
</evidence>
<dbReference type="AlphaFoldDB" id="A0A425Y1K5"/>
<keyword evidence="7" id="KW-1185">Reference proteome</keyword>
<keyword evidence="4" id="KW-0349">Heme</keyword>
<dbReference type="GO" id="GO:0046872">
    <property type="term" value="F:metal ion binding"/>
    <property type="evidence" value="ECO:0007669"/>
    <property type="project" value="UniProtKB-KW"/>
</dbReference>
<keyword evidence="3 4" id="KW-0408">Iron</keyword>